<name>A0ACC0V5C2_9HYPO</name>
<organism evidence="1 2">
    <name type="scientific">Trichothecium roseum</name>
    <dbReference type="NCBI Taxonomy" id="47278"/>
    <lineage>
        <taxon>Eukaryota</taxon>
        <taxon>Fungi</taxon>
        <taxon>Dikarya</taxon>
        <taxon>Ascomycota</taxon>
        <taxon>Pezizomycotina</taxon>
        <taxon>Sordariomycetes</taxon>
        <taxon>Hypocreomycetidae</taxon>
        <taxon>Hypocreales</taxon>
        <taxon>Hypocreales incertae sedis</taxon>
        <taxon>Trichothecium</taxon>
    </lineage>
</organism>
<accession>A0ACC0V5C2</accession>
<proteinExistence type="predicted"/>
<dbReference type="Proteomes" id="UP001163324">
    <property type="component" value="Chromosome 3"/>
</dbReference>
<protein>
    <submittedName>
        <fullName evidence="1">Uncharacterized protein</fullName>
    </submittedName>
</protein>
<keyword evidence="2" id="KW-1185">Reference proteome</keyword>
<evidence type="ECO:0000313" key="1">
    <source>
        <dbReference type="EMBL" id="KAI9901347.1"/>
    </source>
</evidence>
<comment type="caution">
    <text evidence="1">The sequence shown here is derived from an EMBL/GenBank/DDBJ whole genome shotgun (WGS) entry which is preliminary data.</text>
</comment>
<evidence type="ECO:0000313" key="2">
    <source>
        <dbReference type="Proteomes" id="UP001163324"/>
    </source>
</evidence>
<gene>
    <name evidence="1" type="ORF">N3K66_003164</name>
</gene>
<sequence>MDKVLKRAAMAQRQASRRTLRRKKEAMHVERLGVQHEAKTAAAELKQNVKDARRARKEDWELGPLAPKRDLGLYNNYGAIKERFRYNWNQSMEKFTSPAVVEERCRWAGGPNQLNLAVGDRVAIMDGPDKGKIDRIKSIHKETGSVMLTTYNKVLVSNILTGAISDTNAPLSIAAIRLVYPLTNPQTGITRDVIINELKAVRPNMQSDNMTYDRWEYGIKWDRMVPGLNVVIPWPQVEAPKHETHDVDTARELAEDRSFFYNMLSPPMPGGVLDELRNKYSKHRTRHEPWYIAQKEAEEAQKKRRRDTIASMQTPLGEFHQKRREKRAAAGEPELSDEMLEKLGQIMAETRAASLEDAGISGVVKGESAEKTPQGRNNAENRD</sequence>
<dbReference type="EMBL" id="CM047942">
    <property type="protein sequence ID" value="KAI9901347.1"/>
    <property type="molecule type" value="Genomic_DNA"/>
</dbReference>
<reference evidence="1" key="1">
    <citation type="submission" date="2022-10" db="EMBL/GenBank/DDBJ databases">
        <title>Complete Genome of Trichothecium roseum strain YXFP-22015, a Plant Pathogen Isolated from Citrus.</title>
        <authorList>
            <person name="Wang Y."/>
            <person name="Zhu L."/>
        </authorList>
    </citation>
    <scope>NUCLEOTIDE SEQUENCE</scope>
    <source>
        <strain evidence="1">YXFP-22015</strain>
    </source>
</reference>